<feature type="compositionally biased region" description="Basic and acidic residues" evidence="5">
    <location>
        <begin position="947"/>
        <end position="956"/>
    </location>
</feature>
<dbReference type="Gene3D" id="3.30.30.30">
    <property type="match status" value="1"/>
</dbReference>
<name>A0AAE0M5Z4_9PEZI</name>
<evidence type="ECO:0000256" key="5">
    <source>
        <dbReference type="SAM" id="MobiDB-lite"/>
    </source>
</evidence>
<evidence type="ECO:0000256" key="1">
    <source>
        <dbReference type="ARBA" id="ARBA00022741"/>
    </source>
</evidence>
<feature type="region of interest" description="Disordered" evidence="5">
    <location>
        <begin position="944"/>
        <end position="1056"/>
    </location>
</feature>
<accession>A0AAE0M5Z4</accession>
<dbReference type="Gene3D" id="1.20.1270.10">
    <property type="match status" value="1"/>
</dbReference>
<protein>
    <submittedName>
        <fullName evidence="6">Hsp70 protein-domain-containing protein</fullName>
    </submittedName>
</protein>
<feature type="region of interest" description="Disordered" evidence="5">
    <location>
        <begin position="816"/>
        <end position="880"/>
    </location>
</feature>
<gene>
    <name evidence="6" type="ORF">B0T19DRAFT_429842</name>
</gene>
<evidence type="ECO:0000256" key="2">
    <source>
        <dbReference type="ARBA" id="ARBA00022824"/>
    </source>
</evidence>
<organism evidence="6 7">
    <name type="scientific">Cercophora scortea</name>
    <dbReference type="NCBI Taxonomy" id="314031"/>
    <lineage>
        <taxon>Eukaryota</taxon>
        <taxon>Fungi</taxon>
        <taxon>Dikarya</taxon>
        <taxon>Ascomycota</taxon>
        <taxon>Pezizomycotina</taxon>
        <taxon>Sordariomycetes</taxon>
        <taxon>Sordariomycetidae</taxon>
        <taxon>Sordariales</taxon>
        <taxon>Lasiosphaeriaceae</taxon>
        <taxon>Cercophora</taxon>
    </lineage>
</organism>
<dbReference type="SUPFAM" id="SSF100934">
    <property type="entry name" value="Heat shock protein 70kD (HSP70), C-terminal subdomain"/>
    <property type="match status" value="1"/>
</dbReference>
<dbReference type="Gene3D" id="3.30.420.40">
    <property type="match status" value="2"/>
</dbReference>
<dbReference type="AlphaFoldDB" id="A0AAE0M5Z4"/>
<dbReference type="CDD" id="cd10230">
    <property type="entry name" value="ASKHA_NBD_HSP70_HYOU1"/>
    <property type="match status" value="1"/>
</dbReference>
<dbReference type="GO" id="GO:0034663">
    <property type="term" value="C:endoplasmic reticulum chaperone complex"/>
    <property type="evidence" value="ECO:0007669"/>
    <property type="project" value="TreeGrafter"/>
</dbReference>
<dbReference type="PANTHER" id="PTHR45639">
    <property type="entry name" value="HSC70CB, ISOFORM G-RELATED"/>
    <property type="match status" value="1"/>
</dbReference>
<evidence type="ECO:0000313" key="6">
    <source>
        <dbReference type="EMBL" id="KAK3320537.1"/>
    </source>
</evidence>
<dbReference type="Gene3D" id="2.60.34.10">
    <property type="entry name" value="Substrate Binding Domain Of DNAk, Chain A, domain 1"/>
    <property type="match status" value="1"/>
</dbReference>
<dbReference type="Gene3D" id="3.90.640.10">
    <property type="entry name" value="Actin, Chain A, domain 4"/>
    <property type="match status" value="1"/>
</dbReference>
<feature type="compositionally biased region" description="Basic and acidic residues" evidence="5">
    <location>
        <begin position="1025"/>
        <end position="1041"/>
    </location>
</feature>
<keyword evidence="4" id="KW-0143">Chaperone</keyword>
<dbReference type="FunFam" id="3.90.640.10:FF:000039">
    <property type="entry name" value="Hsp70 family chaperone Lhs1/Orp150"/>
    <property type="match status" value="1"/>
</dbReference>
<evidence type="ECO:0000256" key="3">
    <source>
        <dbReference type="ARBA" id="ARBA00022840"/>
    </source>
</evidence>
<feature type="compositionally biased region" description="Low complexity" evidence="5">
    <location>
        <begin position="816"/>
        <end position="844"/>
    </location>
</feature>
<dbReference type="PRINTS" id="PR00301">
    <property type="entry name" value="HEATSHOCK70"/>
</dbReference>
<dbReference type="FunFam" id="1.20.1270.10:FF:000002">
    <property type="entry name" value="Heat shock 70 kDa protein 4"/>
    <property type="match status" value="1"/>
</dbReference>
<dbReference type="Proteomes" id="UP001286456">
    <property type="component" value="Unassembled WGS sequence"/>
</dbReference>
<feature type="region of interest" description="Disordered" evidence="5">
    <location>
        <begin position="596"/>
        <end position="637"/>
    </location>
</feature>
<dbReference type="GO" id="GO:0030968">
    <property type="term" value="P:endoplasmic reticulum unfolded protein response"/>
    <property type="evidence" value="ECO:0007669"/>
    <property type="project" value="TreeGrafter"/>
</dbReference>
<evidence type="ECO:0000313" key="7">
    <source>
        <dbReference type="Proteomes" id="UP001286456"/>
    </source>
</evidence>
<sequence length="1056" mass="114763">MARAARLLRSPLSLLLSAVFLFSTHVFAVSAVLGIDLGTEYIKAALVKPGIPLEIVLTKDSRRKETSAVAFKPSPNGPKPGSYPERAYGSDAMALAPRFPGDVYPNIKAVLGLPADSAEVKEYAARHPALRVETNKLRGTAAFKSASAFTTEEEAWMVEELLAMELQSIRGNAEALAGPASSVRSVVITVPPFYTIEEKRAVTLAADLAGFKVLSLISDGLAVGLNYATSRQFPNLNEGGKPEHHMIFDMGAGSTKATILKFQSRTVKDIGKFNKTVQEVQVLGSGWDRTLGGDALNSLIVDDMVVKFADSPKAKKASVAAESVKAHGRAIASLTKEAERLRHVLSANQLSQASFEGLYDDVDFRYKITRADFEEMALGHAERVGAAIQNALDMAGLTIKDLDSVILHGGASRTPFVQKELEKVLGSADKIRTNVNSDEAAVFGAGFRAAEISPSFRVKEIRVSEGAAYPAGFKWKTDEGKPKHQKLWTATSHLGAPAKEITFSNREDFSVEFYQLTAPDVEASTKVLTTKNLTATVEELADKYKCEKTDMRLKVSVRLLSENGEVDVTKATLECETDETEKGFVDGVKNLFGFGKKDQQPLKDGEEADPSSSSTTAESSTKTTKTKKAAASNSSASAASAAASESADAKAATKKKQLIVIPIEFVVEKSGVPQLPKEDLLALKDRIKAFEASDRSRRLREETLNQLESFTYKVRDLIENEAFIGASTEEERTTLEKKTNEASDWLYGEGADATREELKSRLKELQDIVVPVQTRIEEAAKRPELVKGLKEALNTTKTFLADIKGKIAEHEAFQSSQAIASSASSTSTNTDTTTETAAPSPSTTEGAFEGLEDDESASKKSTTTTKTADPMDDLVKERGPVPPLYKAEDLVESEELYESILIWLEEKLVAQEKLGATDDPVLRVKDLTAKRDKLDKAGMDLAMKGVRNFEKSKKSESSSSSSSKKAKKTATASGKAAKKSGKPKQIRLEPGKDGKMPSEEEINEMLKEFMAEQDANTAGTPPPNVEEKVEEEQVKVKAEEPRVEEEEQPQRKHEEL</sequence>
<dbReference type="InterPro" id="IPR043129">
    <property type="entry name" value="ATPase_NBD"/>
</dbReference>
<keyword evidence="7" id="KW-1185">Reference proteome</keyword>
<feature type="compositionally biased region" description="Basic and acidic residues" evidence="5">
    <location>
        <begin position="596"/>
        <end position="605"/>
    </location>
</feature>
<reference evidence="6" key="2">
    <citation type="submission" date="2023-06" db="EMBL/GenBank/DDBJ databases">
        <authorList>
            <consortium name="Lawrence Berkeley National Laboratory"/>
            <person name="Haridas S."/>
            <person name="Hensen N."/>
            <person name="Bonometti L."/>
            <person name="Westerberg I."/>
            <person name="Brannstrom I.O."/>
            <person name="Guillou S."/>
            <person name="Cros-Aarteil S."/>
            <person name="Calhoun S."/>
            <person name="Kuo A."/>
            <person name="Mondo S."/>
            <person name="Pangilinan J."/>
            <person name="Riley R."/>
            <person name="Labutti K."/>
            <person name="Andreopoulos B."/>
            <person name="Lipzen A."/>
            <person name="Chen C."/>
            <person name="Yanf M."/>
            <person name="Daum C."/>
            <person name="Ng V."/>
            <person name="Clum A."/>
            <person name="Steindorff A."/>
            <person name="Ohm R."/>
            <person name="Martin F."/>
            <person name="Silar P."/>
            <person name="Natvig D."/>
            <person name="Lalanne C."/>
            <person name="Gautier V."/>
            <person name="Ament-Velasquez S.L."/>
            <person name="Kruys A."/>
            <person name="Hutchinson M.I."/>
            <person name="Powell A.J."/>
            <person name="Barry K."/>
            <person name="Miller A.N."/>
            <person name="Grigoriev I.V."/>
            <person name="Debuchy R."/>
            <person name="Gladieux P."/>
            <person name="Thoren M.H."/>
            <person name="Johannesson H."/>
        </authorList>
    </citation>
    <scope>NUCLEOTIDE SEQUENCE</scope>
    <source>
        <strain evidence="6">SMH4131-1</strain>
    </source>
</reference>
<dbReference type="Pfam" id="PF00012">
    <property type="entry name" value="HSP70"/>
    <property type="match status" value="1"/>
</dbReference>
<dbReference type="SUPFAM" id="SSF53067">
    <property type="entry name" value="Actin-like ATPase domain"/>
    <property type="match status" value="2"/>
</dbReference>
<feature type="compositionally biased region" description="Low complexity" evidence="5">
    <location>
        <begin position="859"/>
        <end position="868"/>
    </location>
</feature>
<dbReference type="PANTHER" id="PTHR45639:SF3">
    <property type="entry name" value="HYPOXIA UP-REGULATED PROTEIN 1"/>
    <property type="match status" value="1"/>
</dbReference>
<dbReference type="GO" id="GO:0140662">
    <property type="term" value="F:ATP-dependent protein folding chaperone"/>
    <property type="evidence" value="ECO:0007669"/>
    <property type="project" value="InterPro"/>
</dbReference>
<dbReference type="EMBL" id="JAUEPO010000005">
    <property type="protein sequence ID" value="KAK3320537.1"/>
    <property type="molecule type" value="Genomic_DNA"/>
</dbReference>
<keyword evidence="2" id="KW-0256">Endoplasmic reticulum</keyword>
<evidence type="ECO:0000256" key="4">
    <source>
        <dbReference type="ARBA" id="ARBA00023186"/>
    </source>
</evidence>
<dbReference type="FunFam" id="3.30.420.40:FF:000084">
    <property type="entry name" value="Heat shock protein 17"/>
    <property type="match status" value="1"/>
</dbReference>
<feature type="compositionally biased region" description="Basic residues" evidence="5">
    <location>
        <begin position="976"/>
        <end position="985"/>
    </location>
</feature>
<keyword evidence="1" id="KW-0547">Nucleotide-binding</keyword>
<reference evidence="6" key="1">
    <citation type="journal article" date="2023" name="Mol. Phylogenet. Evol.">
        <title>Genome-scale phylogeny and comparative genomics of the fungal order Sordariales.</title>
        <authorList>
            <person name="Hensen N."/>
            <person name="Bonometti L."/>
            <person name="Westerberg I."/>
            <person name="Brannstrom I.O."/>
            <person name="Guillou S."/>
            <person name="Cros-Aarteil S."/>
            <person name="Calhoun S."/>
            <person name="Haridas S."/>
            <person name="Kuo A."/>
            <person name="Mondo S."/>
            <person name="Pangilinan J."/>
            <person name="Riley R."/>
            <person name="LaButti K."/>
            <person name="Andreopoulos B."/>
            <person name="Lipzen A."/>
            <person name="Chen C."/>
            <person name="Yan M."/>
            <person name="Daum C."/>
            <person name="Ng V."/>
            <person name="Clum A."/>
            <person name="Steindorff A."/>
            <person name="Ohm R.A."/>
            <person name="Martin F."/>
            <person name="Silar P."/>
            <person name="Natvig D.O."/>
            <person name="Lalanne C."/>
            <person name="Gautier V."/>
            <person name="Ament-Velasquez S.L."/>
            <person name="Kruys A."/>
            <person name="Hutchinson M.I."/>
            <person name="Powell A.J."/>
            <person name="Barry K."/>
            <person name="Miller A.N."/>
            <person name="Grigoriev I.V."/>
            <person name="Debuchy R."/>
            <person name="Gladieux P."/>
            <person name="Hiltunen Thoren M."/>
            <person name="Johannesson H."/>
        </authorList>
    </citation>
    <scope>NUCLEOTIDE SEQUENCE</scope>
    <source>
        <strain evidence="6">SMH4131-1</strain>
    </source>
</reference>
<feature type="compositionally biased region" description="Low complexity" evidence="5">
    <location>
        <begin position="611"/>
        <end position="637"/>
    </location>
</feature>
<feature type="compositionally biased region" description="Low complexity" evidence="5">
    <location>
        <begin position="957"/>
        <end position="975"/>
    </location>
</feature>
<comment type="caution">
    <text evidence="6">The sequence shown here is derived from an EMBL/GenBank/DDBJ whole genome shotgun (WGS) entry which is preliminary data.</text>
</comment>
<dbReference type="InterPro" id="IPR029047">
    <property type="entry name" value="HSP70_peptide-bd_sf"/>
</dbReference>
<dbReference type="InterPro" id="IPR013126">
    <property type="entry name" value="Hsp_70_fam"/>
</dbReference>
<keyword evidence="3" id="KW-0067">ATP-binding</keyword>
<feature type="compositionally biased region" description="Basic and acidic residues" evidence="5">
    <location>
        <begin position="986"/>
        <end position="1010"/>
    </location>
</feature>
<dbReference type="InterPro" id="IPR029048">
    <property type="entry name" value="HSP70_C_sf"/>
</dbReference>
<proteinExistence type="predicted"/>
<dbReference type="GO" id="GO:0005524">
    <property type="term" value="F:ATP binding"/>
    <property type="evidence" value="ECO:0007669"/>
    <property type="project" value="UniProtKB-KW"/>
</dbReference>